<reference evidence="4" key="4">
    <citation type="journal article" date="2008" name="Nucleic Acids Res.">
        <title>The rice annotation project database (RAP-DB): 2008 update.</title>
        <authorList>
            <consortium name="The rice annotation project (RAP)"/>
        </authorList>
    </citation>
    <scope>GENOME REANNOTATION</scope>
    <source>
        <strain evidence="4">cv. Nipponbare</strain>
    </source>
</reference>
<dbReference type="Proteomes" id="UP000000763">
    <property type="component" value="Chromosome 8"/>
</dbReference>
<gene>
    <name evidence="2" type="ORF">P0035F08.37</name>
    <name evidence="3" type="ORF">P0412D08.15</name>
</gene>
<evidence type="ECO:0000313" key="4">
    <source>
        <dbReference type="Proteomes" id="UP000000763"/>
    </source>
</evidence>
<dbReference type="EMBL" id="AP005499">
    <property type="protein sequence ID" value="BAD03690.1"/>
    <property type="molecule type" value="Genomic_DNA"/>
</dbReference>
<feature type="compositionally biased region" description="Basic and acidic residues" evidence="1">
    <location>
        <begin position="8"/>
        <end position="18"/>
    </location>
</feature>
<protein>
    <submittedName>
        <fullName evidence="3">Uncharacterized protein</fullName>
    </submittedName>
</protein>
<organism evidence="3 4">
    <name type="scientific">Oryza sativa subsp. japonica</name>
    <name type="common">Rice</name>
    <dbReference type="NCBI Taxonomy" id="39947"/>
    <lineage>
        <taxon>Eukaryota</taxon>
        <taxon>Viridiplantae</taxon>
        <taxon>Streptophyta</taxon>
        <taxon>Embryophyta</taxon>
        <taxon>Tracheophyta</taxon>
        <taxon>Spermatophyta</taxon>
        <taxon>Magnoliopsida</taxon>
        <taxon>Liliopsida</taxon>
        <taxon>Poales</taxon>
        <taxon>Poaceae</taxon>
        <taxon>BOP clade</taxon>
        <taxon>Oryzoideae</taxon>
        <taxon>Oryzeae</taxon>
        <taxon>Oryzinae</taxon>
        <taxon>Oryza</taxon>
        <taxon>Oryza sativa</taxon>
    </lineage>
</organism>
<dbReference type="AlphaFoldDB" id="Q6Z066"/>
<reference evidence="4" key="3">
    <citation type="journal article" date="2005" name="Nature">
        <title>The map-based sequence of the rice genome.</title>
        <authorList>
            <consortium name="International rice genome sequencing project (IRGSP)"/>
            <person name="Matsumoto T."/>
            <person name="Wu J."/>
            <person name="Kanamori H."/>
            <person name="Katayose Y."/>
            <person name="Fujisawa M."/>
            <person name="Namiki N."/>
            <person name="Mizuno H."/>
            <person name="Yamamoto K."/>
            <person name="Antonio B.A."/>
            <person name="Baba T."/>
            <person name="Sakata K."/>
            <person name="Nagamura Y."/>
            <person name="Aoki H."/>
            <person name="Arikawa K."/>
            <person name="Arita K."/>
            <person name="Bito T."/>
            <person name="Chiden Y."/>
            <person name="Fujitsuka N."/>
            <person name="Fukunaka R."/>
            <person name="Hamada M."/>
            <person name="Harada C."/>
            <person name="Hayashi A."/>
            <person name="Hijishita S."/>
            <person name="Honda M."/>
            <person name="Hosokawa S."/>
            <person name="Ichikawa Y."/>
            <person name="Idonuma A."/>
            <person name="Iijima M."/>
            <person name="Ikeda M."/>
            <person name="Ikeno M."/>
            <person name="Ito K."/>
            <person name="Ito S."/>
            <person name="Ito T."/>
            <person name="Ito Y."/>
            <person name="Ito Y."/>
            <person name="Iwabuchi A."/>
            <person name="Kamiya K."/>
            <person name="Karasawa W."/>
            <person name="Kurita K."/>
            <person name="Katagiri S."/>
            <person name="Kikuta A."/>
            <person name="Kobayashi H."/>
            <person name="Kobayashi N."/>
            <person name="Machita K."/>
            <person name="Maehara T."/>
            <person name="Masukawa M."/>
            <person name="Mizubayashi T."/>
            <person name="Mukai Y."/>
            <person name="Nagasaki H."/>
            <person name="Nagata Y."/>
            <person name="Naito S."/>
            <person name="Nakashima M."/>
            <person name="Nakama Y."/>
            <person name="Nakamichi Y."/>
            <person name="Nakamura M."/>
            <person name="Meguro A."/>
            <person name="Negishi M."/>
            <person name="Ohta I."/>
            <person name="Ohta T."/>
            <person name="Okamoto M."/>
            <person name="Ono N."/>
            <person name="Saji S."/>
            <person name="Sakaguchi M."/>
            <person name="Sakai K."/>
            <person name="Shibata M."/>
            <person name="Shimokawa T."/>
            <person name="Song J."/>
            <person name="Takazaki Y."/>
            <person name="Terasawa K."/>
            <person name="Tsugane M."/>
            <person name="Tsuji K."/>
            <person name="Ueda S."/>
            <person name="Waki K."/>
            <person name="Yamagata H."/>
            <person name="Yamamoto M."/>
            <person name="Yamamoto S."/>
            <person name="Yamane H."/>
            <person name="Yoshiki S."/>
            <person name="Yoshihara R."/>
            <person name="Yukawa K."/>
            <person name="Zhong H."/>
            <person name="Yano M."/>
            <person name="Yuan Q."/>
            <person name="Ouyang S."/>
            <person name="Liu J."/>
            <person name="Jones K.M."/>
            <person name="Gansberger K."/>
            <person name="Moffat K."/>
            <person name="Hill J."/>
            <person name="Bera J."/>
            <person name="Fadrosh D."/>
            <person name="Jin S."/>
            <person name="Johri S."/>
            <person name="Kim M."/>
            <person name="Overton L."/>
            <person name="Reardon M."/>
            <person name="Tsitrin T."/>
            <person name="Vuong H."/>
            <person name="Weaver B."/>
            <person name="Ciecko A."/>
            <person name="Tallon L."/>
            <person name="Jackson J."/>
            <person name="Pai G."/>
            <person name="Aken S.V."/>
            <person name="Utterback T."/>
            <person name="Reidmuller S."/>
            <person name="Feldblyum T."/>
            <person name="Hsiao J."/>
            <person name="Zismann V."/>
            <person name="Iobst S."/>
            <person name="de Vazeille A.R."/>
            <person name="Buell C.R."/>
            <person name="Ying K."/>
            <person name="Li Y."/>
            <person name="Lu T."/>
            <person name="Huang Y."/>
            <person name="Zhao Q."/>
            <person name="Feng Q."/>
            <person name="Zhang L."/>
            <person name="Zhu J."/>
            <person name="Weng Q."/>
            <person name="Mu J."/>
            <person name="Lu Y."/>
            <person name="Fan D."/>
            <person name="Liu Y."/>
            <person name="Guan J."/>
            <person name="Zhang Y."/>
            <person name="Yu S."/>
            <person name="Liu X."/>
            <person name="Zhang Y."/>
            <person name="Hong G."/>
            <person name="Han B."/>
            <person name="Choisne N."/>
            <person name="Demange N."/>
            <person name="Orjeda G."/>
            <person name="Samain S."/>
            <person name="Cattolico L."/>
            <person name="Pelletier E."/>
            <person name="Couloux A."/>
            <person name="Segurens B."/>
            <person name="Wincker P."/>
            <person name="D'Hont A."/>
            <person name="Scarpelli C."/>
            <person name="Weissenbach J."/>
            <person name="Salanoubat M."/>
            <person name="Quetier F."/>
            <person name="Yu Y."/>
            <person name="Kim H.R."/>
            <person name="Rambo T."/>
            <person name="Currie J."/>
            <person name="Collura K."/>
            <person name="Luo M."/>
            <person name="Yang T."/>
            <person name="Ammiraju J.S.S."/>
            <person name="Engler F."/>
            <person name="Soderlund C."/>
            <person name="Wing R.A."/>
            <person name="Palmer L.E."/>
            <person name="de la Bastide M."/>
            <person name="Spiegel L."/>
            <person name="Nascimento L."/>
            <person name="Zutavern T."/>
            <person name="O'Shaughnessy A."/>
            <person name="Dike S."/>
            <person name="Dedhia N."/>
            <person name="Preston R."/>
            <person name="Balija V."/>
            <person name="McCombie W.R."/>
            <person name="Chow T."/>
            <person name="Chen H."/>
            <person name="Chung M."/>
            <person name="Chen C."/>
            <person name="Shaw J."/>
            <person name="Wu H."/>
            <person name="Hsiao K."/>
            <person name="Chao Y."/>
            <person name="Chu M."/>
            <person name="Cheng C."/>
            <person name="Hour A."/>
            <person name="Lee P."/>
            <person name="Lin S."/>
            <person name="Lin Y."/>
            <person name="Liou J."/>
            <person name="Liu S."/>
            <person name="Hsing Y."/>
            <person name="Raghuvanshi S."/>
            <person name="Mohanty A."/>
            <person name="Bharti A.K."/>
            <person name="Gaur A."/>
            <person name="Gupta V."/>
            <person name="Kumar D."/>
            <person name="Ravi V."/>
            <person name="Vij S."/>
            <person name="Kapur A."/>
            <person name="Khurana P."/>
            <person name="Khurana P."/>
            <person name="Khurana J.P."/>
            <person name="Tyagi A.K."/>
            <person name="Gaikwad K."/>
            <person name="Singh A."/>
            <person name="Dalal V."/>
            <person name="Srivastava S."/>
            <person name="Dixit A."/>
            <person name="Pal A.K."/>
            <person name="Ghazi I.A."/>
            <person name="Yadav M."/>
            <person name="Pandit A."/>
            <person name="Bhargava A."/>
            <person name="Sureshbabu K."/>
            <person name="Batra K."/>
            <person name="Sharma T.R."/>
            <person name="Mohapatra T."/>
            <person name="Singh N.K."/>
            <person name="Messing J."/>
            <person name="Nelson A.B."/>
            <person name="Fuks G."/>
            <person name="Kavchok S."/>
            <person name="Keizer G."/>
            <person name="Linton E."/>
            <person name="Llaca V."/>
            <person name="Song R."/>
            <person name="Tanyolac B."/>
            <person name="Young S."/>
            <person name="Ho-Il K."/>
            <person name="Hahn J.H."/>
            <person name="Sangsakoo G."/>
            <person name="Vanavichit A."/>
            <person name="de Mattos Luiz.A.T."/>
            <person name="Zimmer P.D."/>
            <person name="Malone G."/>
            <person name="Dellagostin O."/>
            <person name="de Oliveira A.C."/>
            <person name="Bevan M."/>
            <person name="Bancroft I."/>
            <person name="Minx P."/>
            <person name="Cordum H."/>
            <person name="Wilson R."/>
            <person name="Cheng Z."/>
            <person name="Jin W."/>
            <person name="Jiang J."/>
            <person name="Leong S.A."/>
            <person name="Iwama H."/>
            <person name="Gojobori T."/>
            <person name="Itoh T."/>
            <person name="Niimura Y."/>
            <person name="Fujii Y."/>
            <person name="Habara T."/>
            <person name="Sakai H."/>
            <person name="Sato Y."/>
            <person name="Wilson G."/>
            <person name="Kumar K."/>
            <person name="McCouch S."/>
            <person name="Juretic N."/>
            <person name="Hoen D."/>
            <person name="Wright S."/>
            <person name="Bruskiewich R."/>
            <person name="Bureau T."/>
            <person name="Miyao A."/>
            <person name="Hirochika H."/>
            <person name="Nishikawa T."/>
            <person name="Kadowaki K."/>
            <person name="Sugiura M."/>
            <person name="Burr B."/>
            <person name="Sasaki T."/>
        </authorList>
    </citation>
    <scope>NUCLEOTIDE SEQUENCE [LARGE SCALE GENOMIC DNA]</scope>
    <source>
        <strain evidence="4">cv. Nipponbare</strain>
    </source>
</reference>
<dbReference type="EMBL" id="AP004746">
    <property type="protein sequence ID" value="BAD03415.1"/>
    <property type="molecule type" value="Genomic_DNA"/>
</dbReference>
<evidence type="ECO:0000256" key="1">
    <source>
        <dbReference type="SAM" id="MobiDB-lite"/>
    </source>
</evidence>
<accession>Q6Z066</accession>
<name>Q6Z066_ORYSJ</name>
<sequence>MENPPSVRRADAAREGEGGGRGGIGLPRAPRGFAGAGDSARDWEESLEDEQGEQRHNTRSAQRLEPGRLDARPRKRRCTAGDPPPMTMRCSGHPAHGATASGSTEHTSTAATFFLFLVGLELHPALLHRTVVTVARISLSTSHPECQESGVEHLRAPTLFHLCTAPYHVVPRRHWRWVPGGTVLNHRTERSGIHPKAEIDKAAEFRQRHAIATGNDRTKTY</sequence>
<reference evidence="2" key="1">
    <citation type="submission" date="2002-02" db="EMBL/GenBank/DDBJ databases">
        <title>Oryza sativa nipponbare(GA3) genomic DNA, chromosome 8, PAC clone:P0035F08.</title>
        <authorList>
            <person name="Sasaki T."/>
            <person name="Matsumoto T."/>
            <person name="Yamamoto K."/>
        </authorList>
    </citation>
    <scope>NUCLEOTIDE SEQUENCE</scope>
</reference>
<evidence type="ECO:0000313" key="3">
    <source>
        <dbReference type="EMBL" id="BAD03690.1"/>
    </source>
</evidence>
<evidence type="ECO:0000313" key="2">
    <source>
        <dbReference type="EMBL" id="BAD03415.1"/>
    </source>
</evidence>
<proteinExistence type="predicted"/>
<feature type="region of interest" description="Disordered" evidence="1">
    <location>
        <begin position="1"/>
        <end position="104"/>
    </location>
</feature>
<reference evidence="3" key="2">
    <citation type="submission" date="2002-07" db="EMBL/GenBank/DDBJ databases">
        <title>Oryza sativa nipponbare(GA3) genomic DNA, chromosome 8, PAC clone:P0412D08.</title>
        <authorList>
            <person name="Sasaki T."/>
            <person name="Matsumoto T."/>
            <person name="Katayose Y."/>
        </authorList>
    </citation>
    <scope>NUCLEOTIDE SEQUENCE</scope>
</reference>